<organism evidence="1 2">
    <name type="scientific">Liparis tanakae</name>
    <name type="common">Tanaka's snailfish</name>
    <dbReference type="NCBI Taxonomy" id="230148"/>
    <lineage>
        <taxon>Eukaryota</taxon>
        <taxon>Metazoa</taxon>
        <taxon>Chordata</taxon>
        <taxon>Craniata</taxon>
        <taxon>Vertebrata</taxon>
        <taxon>Euteleostomi</taxon>
        <taxon>Actinopterygii</taxon>
        <taxon>Neopterygii</taxon>
        <taxon>Teleostei</taxon>
        <taxon>Neoteleostei</taxon>
        <taxon>Acanthomorphata</taxon>
        <taxon>Eupercaria</taxon>
        <taxon>Perciformes</taxon>
        <taxon>Cottioidei</taxon>
        <taxon>Cottales</taxon>
        <taxon>Liparidae</taxon>
        <taxon>Liparis</taxon>
    </lineage>
</organism>
<sequence>MQWCYEEDLACDPLTDGGSNASSRVGADRLVRLWIVSQELEGHRELRGRKTKGCDCVSASRGNAAAGSTPDLVEVARPSDGSDLVGVVEEADAGLRQAVALSDLDAAKASGELPPDVRPEAASRRQPNAVGLLLGNLEAGYRQSSPMYCTTVTSCFTQSFQN</sequence>
<protein>
    <submittedName>
        <fullName evidence="1">Uncharacterized protein</fullName>
    </submittedName>
</protein>
<gene>
    <name evidence="1" type="ORF">EYF80_058676</name>
</gene>
<dbReference type="AlphaFoldDB" id="A0A4Z2EQV2"/>
<keyword evidence="2" id="KW-1185">Reference proteome</keyword>
<comment type="caution">
    <text evidence="1">The sequence shown here is derived from an EMBL/GenBank/DDBJ whole genome shotgun (WGS) entry which is preliminary data.</text>
</comment>
<dbReference type="Proteomes" id="UP000314294">
    <property type="component" value="Unassembled WGS sequence"/>
</dbReference>
<dbReference type="EMBL" id="SRLO01003737">
    <property type="protein sequence ID" value="TNN31173.1"/>
    <property type="molecule type" value="Genomic_DNA"/>
</dbReference>
<proteinExistence type="predicted"/>
<reference evidence="1 2" key="1">
    <citation type="submission" date="2019-03" db="EMBL/GenBank/DDBJ databases">
        <title>First draft genome of Liparis tanakae, snailfish: a comprehensive survey of snailfish specific genes.</title>
        <authorList>
            <person name="Kim W."/>
            <person name="Song I."/>
            <person name="Jeong J.-H."/>
            <person name="Kim D."/>
            <person name="Kim S."/>
            <person name="Ryu S."/>
            <person name="Song J.Y."/>
            <person name="Lee S.K."/>
        </authorList>
    </citation>
    <scope>NUCLEOTIDE SEQUENCE [LARGE SCALE GENOMIC DNA]</scope>
    <source>
        <tissue evidence="1">Muscle</tissue>
    </source>
</reference>
<accession>A0A4Z2EQV2</accession>
<evidence type="ECO:0000313" key="2">
    <source>
        <dbReference type="Proteomes" id="UP000314294"/>
    </source>
</evidence>
<name>A0A4Z2EQV2_9TELE</name>
<evidence type="ECO:0000313" key="1">
    <source>
        <dbReference type="EMBL" id="TNN31173.1"/>
    </source>
</evidence>